<dbReference type="Proteomes" id="UP000092695">
    <property type="component" value="Chromosome"/>
</dbReference>
<accession>A0A193LG02</accession>
<dbReference type="RefSeq" id="WP_068615685.1">
    <property type="nucleotide sequence ID" value="NZ_CP016268.1"/>
</dbReference>
<keyword evidence="2" id="KW-1133">Transmembrane helix</keyword>
<protein>
    <submittedName>
        <fullName evidence="3">Uncharacterized protein</fullName>
    </submittedName>
</protein>
<proteinExistence type="predicted"/>
<organism evidence="3 4">
    <name type="scientific">Woeseia oceani</name>
    <dbReference type="NCBI Taxonomy" id="1548547"/>
    <lineage>
        <taxon>Bacteria</taxon>
        <taxon>Pseudomonadati</taxon>
        <taxon>Pseudomonadota</taxon>
        <taxon>Gammaproteobacteria</taxon>
        <taxon>Woeseiales</taxon>
        <taxon>Woeseiaceae</taxon>
        <taxon>Woeseia</taxon>
    </lineage>
</organism>
<evidence type="ECO:0000313" key="3">
    <source>
        <dbReference type="EMBL" id="ANO51391.1"/>
    </source>
</evidence>
<keyword evidence="2" id="KW-0472">Membrane</keyword>
<name>A0A193LG02_9GAMM</name>
<keyword evidence="1" id="KW-0175">Coiled coil</keyword>
<feature type="transmembrane region" description="Helical" evidence="2">
    <location>
        <begin position="6"/>
        <end position="24"/>
    </location>
</feature>
<dbReference type="EMBL" id="CP016268">
    <property type="protein sequence ID" value="ANO51391.1"/>
    <property type="molecule type" value="Genomic_DNA"/>
</dbReference>
<dbReference type="STRING" id="1548547.BA177_09430"/>
<sequence>MIDDLAQNLLYLTGGAFAAGWLAAKIGSFLGRRWSSAKRDPRDDRIRSIEAELRVTGVSREKLLEELETKKKELSASEARMKEHSATIKEQLAEINKLRVDLKASVRKTDELRNELSDRAEENLRSTCRLRDMETELSVARASTDLMSTGVLDYNIDEDDEEAPEQIIKSVS</sequence>
<keyword evidence="2" id="KW-0812">Transmembrane</keyword>
<feature type="coiled-coil region" evidence="1">
    <location>
        <begin position="60"/>
        <end position="115"/>
    </location>
</feature>
<evidence type="ECO:0000313" key="4">
    <source>
        <dbReference type="Proteomes" id="UP000092695"/>
    </source>
</evidence>
<gene>
    <name evidence="3" type="ORF">BA177_09430</name>
</gene>
<evidence type="ECO:0000256" key="2">
    <source>
        <dbReference type="SAM" id="Phobius"/>
    </source>
</evidence>
<reference evidence="3 4" key="1">
    <citation type="submission" date="2016-06" db="EMBL/GenBank/DDBJ databases">
        <title>Complete genome sequence of a deep-branching marine Gamma Proteobacterium Woeseia oceani type strain XK5.</title>
        <authorList>
            <person name="Mu D."/>
            <person name="Du Z."/>
        </authorList>
    </citation>
    <scope>NUCLEOTIDE SEQUENCE [LARGE SCALE GENOMIC DNA]</scope>
    <source>
        <strain evidence="3 4">XK5</strain>
    </source>
</reference>
<keyword evidence="4" id="KW-1185">Reference proteome</keyword>
<dbReference type="AlphaFoldDB" id="A0A193LG02"/>
<evidence type="ECO:0000256" key="1">
    <source>
        <dbReference type="SAM" id="Coils"/>
    </source>
</evidence>
<dbReference type="KEGG" id="woc:BA177_09430"/>